<sequence>MKLSIFIFMLVYLVLSSQEGDAELSRHHFGSNHDGYNNNRDNGHDNERHHRFGEEKWERRFAASDGDLERNHWEPDRMYANPPSRLLWKRRWNNSSDGHLFHSKHVYRKLFKAIIRRPEILDYLFKTLNISDSVNSTVSFNNMSQNGTRLTNTTTNSTSVTDQPRTQNMWKSFKLRRRLLHSRDHKGGCGHLGKKHRRHHSRRAFKRHHLESRREHMRQRNIKRRFDIPV</sequence>
<evidence type="ECO:0000313" key="4">
    <source>
        <dbReference type="Proteomes" id="UP000549394"/>
    </source>
</evidence>
<accession>A0A7I8VA49</accession>
<feature type="signal peptide" evidence="2">
    <location>
        <begin position="1"/>
        <end position="16"/>
    </location>
</feature>
<feature type="chain" id="PRO_5029907507" evidence="2">
    <location>
        <begin position="17"/>
        <end position="230"/>
    </location>
</feature>
<dbReference type="EMBL" id="CAJFCJ010000001">
    <property type="protein sequence ID" value="CAD5111454.1"/>
    <property type="molecule type" value="Genomic_DNA"/>
</dbReference>
<evidence type="ECO:0000313" key="3">
    <source>
        <dbReference type="EMBL" id="CAD5111454.1"/>
    </source>
</evidence>
<reference evidence="3 4" key="1">
    <citation type="submission" date="2020-08" db="EMBL/GenBank/DDBJ databases">
        <authorList>
            <person name="Hejnol A."/>
        </authorList>
    </citation>
    <scope>NUCLEOTIDE SEQUENCE [LARGE SCALE GENOMIC DNA]</scope>
</reference>
<evidence type="ECO:0000256" key="2">
    <source>
        <dbReference type="SAM" id="SignalP"/>
    </source>
</evidence>
<organism evidence="3 4">
    <name type="scientific">Dimorphilus gyrociliatus</name>
    <dbReference type="NCBI Taxonomy" id="2664684"/>
    <lineage>
        <taxon>Eukaryota</taxon>
        <taxon>Metazoa</taxon>
        <taxon>Spiralia</taxon>
        <taxon>Lophotrochozoa</taxon>
        <taxon>Annelida</taxon>
        <taxon>Polychaeta</taxon>
        <taxon>Polychaeta incertae sedis</taxon>
        <taxon>Dinophilidae</taxon>
        <taxon>Dimorphilus</taxon>
    </lineage>
</organism>
<dbReference type="Proteomes" id="UP000549394">
    <property type="component" value="Unassembled WGS sequence"/>
</dbReference>
<evidence type="ECO:0000256" key="1">
    <source>
        <dbReference type="SAM" id="MobiDB-lite"/>
    </source>
</evidence>
<comment type="caution">
    <text evidence="3">The sequence shown here is derived from an EMBL/GenBank/DDBJ whole genome shotgun (WGS) entry which is preliminary data.</text>
</comment>
<name>A0A7I8VA49_9ANNE</name>
<protein>
    <submittedName>
        <fullName evidence="3">Uncharacterized protein</fullName>
    </submittedName>
</protein>
<feature type="compositionally biased region" description="Low complexity" evidence="1">
    <location>
        <begin position="145"/>
        <end position="161"/>
    </location>
</feature>
<keyword evidence="2" id="KW-0732">Signal</keyword>
<feature type="region of interest" description="Disordered" evidence="1">
    <location>
        <begin position="145"/>
        <end position="164"/>
    </location>
</feature>
<proteinExistence type="predicted"/>
<gene>
    <name evidence="3" type="ORF">DGYR_LOCUS746</name>
</gene>
<dbReference type="AlphaFoldDB" id="A0A7I8VA49"/>
<keyword evidence="4" id="KW-1185">Reference proteome</keyword>